<reference evidence="2" key="1">
    <citation type="submission" date="2020-02" db="EMBL/GenBank/DDBJ databases">
        <authorList>
            <person name="Palmer J.M."/>
        </authorList>
    </citation>
    <scope>NUCLEOTIDE SEQUENCE</scope>
    <source>
        <strain evidence="2">EPUS1.4</strain>
        <tissue evidence="2">Thallus</tissue>
    </source>
</reference>
<dbReference type="InterPro" id="IPR001753">
    <property type="entry name" value="Enoyl-CoA_hydra/iso"/>
</dbReference>
<protein>
    <recommendedName>
        <fullName evidence="4">Enoyl-CoA hydratase</fullName>
    </recommendedName>
</protein>
<dbReference type="OrthoDB" id="2018133at2759"/>
<organism evidence="2 3">
    <name type="scientific">Endocarpon pusillum</name>
    <dbReference type="NCBI Taxonomy" id="364733"/>
    <lineage>
        <taxon>Eukaryota</taxon>
        <taxon>Fungi</taxon>
        <taxon>Dikarya</taxon>
        <taxon>Ascomycota</taxon>
        <taxon>Pezizomycotina</taxon>
        <taxon>Eurotiomycetes</taxon>
        <taxon>Chaetothyriomycetidae</taxon>
        <taxon>Verrucariales</taxon>
        <taxon>Verrucariaceae</taxon>
        <taxon>Endocarpon</taxon>
    </lineage>
</organism>
<evidence type="ECO:0000313" key="2">
    <source>
        <dbReference type="EMBL" id="KAF7507355.1"/>
    </source>
</evidence>
<evidence type="ECO:0000256" key="1">
    <source>
        <dbReference type="ARBA" id="ARBA00005254"/>
    </source>
</evidence>
<dbReference type="CDD" id="cd06558">
    <property type="entry name" value="crotonase-like"/>
    <property type="match status" value="1"/>
</dbReference>
<keyword evidence="3" id="KW-1185">Reference proteome</keyword>
<dbReference type="Proteomes" id="UP000606974">
    <property type="component" value="Unassembled WGS sequence"/>
</dbReference>
<name>A0A8H7E3I4_9EURO</name>
<dbReference type="PANTHER" id="PTHR43802:SF1">
    <property type="entry name" value="IP11341P-RELATED"/>
    <property type="match status" value="1"/>
</dbReference>
<dbReference type="SUPFAM" id="SSF52096">
    <property type="entry name" value="ClpP/crotonase"/>
    <property type="match status" value="1"/>
</dbReference>
<dbReference type="EMBL" id="JAACFV010000070">
    <property type="protein sequence ID" value="KAF7507355.1"/>
    <property type="molecule type" value="Genomic_DNA"/>
</dbReference>
<dbReference type="PANTHER" id="PTHR43802">
    <property type="entry name" value="ENOYL-COA HYDRATASE"/>
    <property type="match status" value="1"/>
</dbReference>
<dbReference type="AlphaFoldDB" id="A0A8H7E3I4"/>
<comment type="caution">
    <text evidence="2">The sequence shown here is derived from an EMBL/GenBank/DDBJ whole genome shotgun (WGS) entry which is preliminary data.</text>
</comment>
<dbReference type="InterPro" id="IPR029045">
    <property type="entry name" value="ClpP/crotonase-like_dom_sf"/>
</dbReference>
<proteinExistence type="inferred from homology"/>
<dbReference type="Gene3D" id="3.90.226.10">
    <property type="entry name" value="2-enoyl-CoA Hydratase, Chain A, domain 1"/>
    <property type="match status" value="1"/>
</dbReference>
<evidence type="ECO:0000313" key="3">
    <source>
        <dbReference type="Proteomes" id="UP000606974"/>
    </source>
</evidence>
<dbReference type="Pfam" id="PF00378">
    <property type="entry name" value="ECH_1"/>
    <property type="match status" value="1"/>
</dbReference>
<gene>
    <name evidence="2" type="ORF">GJ744_010672</name>
</gene>
<sequence>MDENQKTVHQDQATSSITYTQLILVDIQDDGTIVVTLNRRQKRNALSAALITDLNAAFRALERNDSVRAIVLTGPPGGPFYAGADLGELKHISTSEAYKT</sequence>
<evidence type="ECO:0008006" key="4">
    <source>
        <dbReference type="Google" id="ProtNLM"/>
    </source>
</evidence>
<comment type="similarity">
    <text evidence="1">Belongs to the enoyl-CoA hydratase/isomerase family.</text>
</comment>
<accession>A0A8H7E3I4</accession>